<feature type="domain" description="Peptidase M16 C-terminal" evidence="11">
    <location>
        <begin position="765"/>
        <end position="890"/>
    </location>
</feature>
<evidence type="ECO:0000256" key="1">
    <source>
        <dbReference type="ARBA" id="ARBA00001947"/>
    </source>
</evidence>
<dbReference type="AlphaFoldDB" id="A0A1M6APB3"/>
<evidence type="ECO:0000259" key="11">
    <source>
        <dbReference type="Pfam" id="PF05193"/>
    </source>
</evidence>
<organism evidence="12 13">
    <name type="scientific">Aquimarina spongiae</name>
    <dbReference type="NCBI Taxonomy" id="570521"/>
    <lineage>
        <taxon>Bacteria</taxon>
        <taxon>Pseudomonadati</taxon>
        <taxon>Bacteroidota</taxon>
        <taxon>Flavobacteriia</taxon>
        <taxon>Flavobacteriales</taxon>
        <taxon>Flavobacteriaceae</taxon>
        <taxon>Aquimarina</taxon>
    </lineage>
</organism>
<accession>A0A1M6APB3</accession>
<keyword evidence="5" id="KW-0378">Hydrolase</keyword>
<dbReference type="InterPro" id="IPR001431">
    <property type="entry name" value="Pept_M16_Zn_BS"/>
</dbReference>
<dbReference type="EMBL" id="FQYP01000001">
    <property type="protein sequence ID" value="SHI38344.1"/>
    <property type="molecule type" value="Genomic_DNA"/>
</dbReference>
<evidence type="ECO:0000256" key="4">
    <source>
        <dbReference type="ARBA" id="ARBA00022723"/>
    </source>
</evidence>
<dbReference type="Gene3D" id="3.30.830.10">
    <property type="entry name" value="Metalloenzyme, LuxS/M16 peptidase-like"/>
    <property type="match status" value="4"/>
</dbReference>
<evidence type="ECO:0000256" key="9">
    <source>
        <dbReference type="SAM" id="SignalP"/>
    </source>
</evidence>
<dbReference type="GO" id="GO:0006508">
    <property type="term" value="P:proteolysis"/>
    <property type="evidence" value="ECO:0007669"/>
    <property type="project" value="UniProtKB-KW"/>
</dbReference>
<evidence type="ECO:0000256" key="8">
    <source>
        <dbReference type="RuleBase" id="RU004447"/>
    </source>
</evidence>
<keyword evidence="3" id="KW-0645">Protease</keyword>
<dbReference type="PANTHER" id="PTHR43690">
    <property type="entry name" value="NARDILYSIN"/>
    <property type="match status" value="1"/>
</dbReference>
<gene>
    <name evidence="12" type="ORF">SAMN04488508_101403</name>
</gene>
<dbReference type="RefSeq" id="WP_073313191.1">
    <property type="nucleotide sequence ID" value="NZ_FQYP01000001.1"/>
</dbReference>
<keyword evidence="9" id="KW-0732">Signal</keyword>
<keyword evidence="7" id="KW-0482">Metalloprotease</keyword>
<feature type="domain" description="Peptidase M16 N-terminal" evidence="10">
    <location>
        <begin position="66"/>
        <end position="117"/>
    </location>
</feature>
<keyword evidence="13" id="KW-1185">Reference proteome</keyword>
<keyword evidence="4" id="KW-0479">Metal-binding</keyword>
<evidence type="ECO:0000313" key="12">
    <source>
        <dbReference type="EMBL" id="SHI38344.1"/>
    </source>
</evidence>
<dbReference type="GO" id="GO:0046872">
    <property type="term" value="F:metal ion binding"/>
    <property type="evidence" value="ECO:0007669"/>
    <property type="project" value="UniProtKB-KW"/>
</dbReference>
<dbReference type="Proteomes" id="UP000184432">
    <property type="component" value="Unassembled WGS sequence"/>
</dbReference>
<evidence type="ECO:0000256" key="7">
    <source>
        <dbReference type="ARBA" id="ARBA00023049"/>
    </source>
</evidence>
<evidence type="ECO:0000256" key="6">
    <source>
        <dbReference type="ARBA" id="ARBA00022833"/>
    </source>
</evidence>
<feature type="domain" description="Peptidase M16 C-terminal" evidence="11">
    <location>
        <begin position="273"/>
        <end position="441"/>
    </location>
</feature>
<dbReference type="InterPro" id="IPR011765">
    <property type="entry name" value="Pept_M16_N"/>
</dbReference>
<dbReference type="InterPro" id="IPR011249">
    <property type="entry name" value="Metalloenz_LuxS/M16"/>
</dbReference>
<dbReference type="Pfam" id="PF05193">
    <property type="entry name" value="Peptidase_M16_C"/>
    <property type="match status" value="2"/>
</dbReference>
<protein>
    <submittedName>
        <fullName evidence="12">Predicted Zn-dependent peptidase</fullName>
    </submittedName>
</protein>
<evidence type="ECO:0000313" key="13">
    <source>
        <dbReference type="Proteomes" id="UP000184432"/>
    </source>
</evidence>
<dbReference type="GO" id="GO:0004222">
    <property type="term" value="F:metalloendopeptidase activity"/>
    <property type="evidence" value="ECO:0007669"/>
    <property type="project" value="InterPro"/>
</dbReference>
<name>A0A1M6APB3_9FLAO</name>
<dbReference type="OrthoDB" id="9811314at2"/>
<comment type="cofactor">
    <cofactor evidence="1">
        <name>Zn(2+)</name>
        <dbReference type="ChEBI" id="CHEBI:29105"/>
    </cofactor>
</comment>
<dbReference type="InterPro" id="IPR050626">
    <property type="entry name" value="Peptidase_M16"/>
</dbReference>
<proteinExistence type="inferred from homology"/>
<evidence type="ECO:0000256" key="5">
    <source>
        <dbReference type="ARBA" id="ARBA00022801"/>
    </source>
</evidence>
<dbReference type="SUPFAM" id="SSF63411">
    <property type="entry name" value="LuxS/MPP-like metallohydrolase"/>
    <property type="match status" value="4"/>
</dbReference>
<keyword evidence="6" id="KW-0862">Zinc</keyword>
<feature type="chain" id="PRO_5012206519" evidence="9">
    <location>
        <begin position="27"/>
        <end position="993"/>
    </location>
</feature>
<evidence type="ECO:0000259" key="10">
    <source>
        <dbReference type="Pfam" id="PF00675"/>
    </source>
</evidence>
<dbReference type="Pfam" id="PF00675">
    <property type="entry name" value="Peptidase_M16"/>
    <property type="match status" value="1"/>
</dbReference>
<dbReference type="PROSITE" id="PS00143">
    <property type="entry name" value="INSULINASE"/>
    <property type="match status" value="1"/>
</dbReference>
<sequence length="993" mass="113228">MKIFKSMLLLLFVLLLSNCKDSSTKADTSDVIKTEQHTDSAGFNYETVSNDPTGLRLYTLDNGMKVYLAKNEEEPKIQTYIAVRAGSNYDPKETTGLAHYLEHMVFKGTDEIGTQDFAKEKVLLDQISDLYEEHKKESDPEKKKAIYKKIDEVSLEASKIAISNEYDKMISSLGAQGTNAHTWFEETVYKNKIPVNELDKWLKVESERFSQLVLRLFHTELEAVYEEFNRTQDNDFRKSYYATLEGLFPNHPYGQQRTIGTSDHLKNPSMVSIHNYFNKYYVPNNMAVVLVGDIDFDETINKVNDAFGAYEKKEVAHPVLPKEQPITSPVVKEVFGPTSENVAVAYRSEGIGSEEEKLLTMADMILTNGKAGLIDLNLNQKQMVQNAGCSPLFQNDYGFHRFSGTPKNGQTLDEVKDLILGEIEKLKKGEFEDWMMSAVINDLKLSQTREYENNTALASAYYNAFIHHQNWEDRVKFLDDLKKITKQELVDFANKFYQDNYVVTYKRKGEDKNVTKVENPGITPVELNRDKQSKFVSDFYEIETSPLQPKFIDYKTAIKQTNTENGLEVSYIKNPNNDLFSLNIIFDMGKDNDRKASLAAGYLDYLGTDKYSPDELKKEFYKLGINYNVSAGSDITYVGLSGLKENLDAGLALLEHLWGNAVADQETYNKYVDKIAKARDDNKTQKGNILWNGLMNYGIYGDNSALRNIYTIAELQEIDPNELVTKVKELKGFKHRIFYYGKDVDAAIASLNKNHVLNGDLADYPEETTYLEKETGGNVYFVDYDMVQSEMVFLAKGSQFDPSKLAASRLFNSYFGSGLSSIVFQEIRESKSLAYSAFSAYSNASEKDKSNYIYAYIGTQANKMPEAVDAMMDLMTNMPEAEKQFNAAKEATLKKIAAERITKSNIFWSYEGLKKRGIDNDNREEMYNTIKNMTLEDLKKFFNENISGETYNVLVIGNKKDVDMKALSKLGKVQEMDVDFLFNYEKKKEDIKL</sequence>
<evidence type="ECO:0000256" key="3">
    <source>
        <dbReference type="ARBA" id="ARBA00022670"/>
    </source>
</evidence>
<dbReference type="InterPro" id="IPR007863">
    <property type="entry name" value="Peptidase_M16_C"/>
</dbReference>
<comment type="similarity">
    <text evidence="2 8">Belongs to the peptidase M16 family.</text>
</comment>
<reference evidence="13" key="1">
    <citation type="submission" date="2016-11" db="EMBL/GenBank/DDBJ databases">
        <authorList>
            <person name="Varghese N."/>
            <person name="Submissions S."/>
        </authorList>
    </citation>
    <scope>NUCLEOTIDE SEQUENCE [LARGE SCALE GENOMIC DNA]</scope>
    <source>
        <strain evidence="13">DSM 22623</strain>
    </source>
</reference>
<dbReference type="STRING" id="570521.SAMN04488508_101403"/>
<feature type="signal peptide" evidence="9">
    <location>
        <begin position="1"/>
        <end position="26"/>
    </location>
</feature>
<evidence type="ECO:0000256" key="2">
    <source>
        <dbReference type="ARBA" id="ARBA00007261"/>
    </source>
</evidence>
<dbReference type="PANTHER" id="PTHR43690:SF17">
    <property type="entry name" value="PROTEIN YHJJ"/>
    <property type="match status" value="1"/>
</dbReference>